<protein>
    <submittedName>
        <fullName evidence="2">Uncharacterized protein</fullName>
    </submittedName>
</protein>
<comment type="caution">
    <text evidence="2">The sequence shown here is derived from an EMBL/GenBank/DDBJ whole genome shotgun (WGS) entry which is preliminary data.</text>
</comment>
<dbReference type="EMBL" id="CAKKNE010000001">
    <property type="protein sequence ID" value="CAH0366636.1"/>
    <property type="molecule type" value="Genomic_DNA"/>
</dbReference>
<name>A0A8J2SAK8_9STRA</name>
<gene>
    <name evidence="2" type="ORF">PECAL_1P31390</name>
</gene>
<sequence>MGNRRLGSRALAQVQRAKRDHKRRHDTVDASTVVAAAPRARKRARRLAQKDAVEETVQAADLESQLNLAKWVDRGIPLKTLEEVIDPESEEEFALLAAALRSGKPLAKFREQVERSRRRVERDKKLRAAGAALRDKDGFSTTYVQRVLNAAGGVTLREMKVVQTGAQARAKRKRDRAVAARPANLRPSYETQTAAPGNNPSIKSRKGDRSGGVRLHPETKRPQAEINAQAQRVTGPYARGTYQMKIPKSLFSNKALARMGFRPTKKPKRLFSFSGPTAKDDARAFDKKLMGWLKKWKKGVGSPPQP</sequence>
<evidence type="ECO:0000313" key="3">
    <source>
        <dbReference type="Proteomes" id="UP000789595"/>
    </source>
</evidence>
<feature type="compositionally biased region" description="Basic residues" evidence="1">
    <location>
        <begin position="16"/>
        <end position="25"/>
    </location>
</feature>
<feature type="compositionally biased region" description="Polar residues" evidence="1">
    <location>
        <begin position="189"/>
        <end position="202"/>
    </location>
</feature>
<feature type="region of interest" description="Disordered" evidence="1">
    <location>
        <begin position="1"/>
        <end position="30"/>
    </location>
</feature>
<feature type="compositionally biased region" description="Basic and acidic residues" evidence="1">
    <location>
        <begin position="205"/>
        <end position="223"/>
    </location>
</feature>
<evidence type="ECO:0000313" key="2">
    <source>
        <dbReference type="EMBL" id="CAH0366636.1"/>
    </source>
</evidence>
<dbReference type="Proteomes" id="UP000789595">
    <property type="component" value="Unassembled WGS sequence"/>
</dbReference>
<organism evidence="2 3">
    <name type="scientific">Pelagomonas calceolata</name>
    <dbReference type="NCBI Taxonomy" id="35677"/>
    <lineage>
        <taxon>Eukaryota</taxon>
        <taxon>Sar</taxon>
        <taxon>Stramenopiles</taxon>
        <taxon>Ochrophyta</taxon>
        <taxon>Pelagophyceae</taxon>
        <taxon>Pelagomonadales</taxon>
        <taxon>Pelagomonadaceae</taxon>
        <taxon>Pelagomonas</taxon>
    </lineage>
</organism>
<feature type="region of interest" description="Disordered" evidence="1">
    <location>
        <begin position="165"/>
        <end position="223"/>
    </location>
</feature>
<dbReference type="AlphaFoldDB" id="A0A8J2SAK8"/>
<keyword evidence="3" id="KW-1185">Reference proteome</keyword>
<proteinExistence type="predicted"/>
<accession>A0A8J2SAK8</accession>
<reference evidence="2" key="1">
    <citation type="submission" date="2021-11" db="EMBL/GenBank/DDBJ databases">
        <authorList>
            <consortium name="Genoscope - CEA"/>
            <person name="William W."/>
        </authorList>
    </citation>
    <scope>NUCLEOTIDE SEQUENCE</scope>
</reference>
<evidence type="ECO:0000256" key="1">
    <source>
        <dbReference type="SAM" id="MobiDB-lite"/>
    </source>
</evidence>